<comment type="function">
    <text evidence="12">Essential for both cleavage and polyadenylation of pre-mRNA 3' ends.</text>
</comment>
<comment type="caution">
    <text evidence="20">The sequence shown here is derived from an EMBL/GenBank/DDBJ whole genome shotgun (WGS) entry which is preliminary data.</text>
</comment>
<evidence type="ECO:0000256" key="16">
    <source>
        <dbReference type="ARBA" id="ARBA00075792"/>
    </source>
</evidence>
<keyword evidence="21" id="KW-1185">Reference proteome</keyword>
<evidence type="ECO:0000256" key="15">
    <source>
        <dbReference type="ARBA" id="ARBA00068823"/>
    </source>
</evidence>
<dbReference type="Gene3D" id="2.130.10.10">
    <property type="entry name" value="YVTN repeat-like/Quinoprotein amine dehydrogenase"/>
    <property type="match status" value="3"/>
</dbReference>
<dbReference type="OrthoDB" id="16717at2759"/>
<keyword evidence="5 18" id="KW-0853">WD repeat</keyword>
<dbReference type="PANTHER" id="PTHR22836">
    <property type="entry name" value="WD40 REPEAT PROTEIN"/>
    <property type="match status" value="1"/>
</dbReference>
<dbReference type="InterPro" id="IPR036322">
    <property type="entry name" value="WD40_repeat_dom_sf"/>
</dbReference>
<dbReference type="PANTHER" id="PTHR22836:SF0">
    <property type="entry name" value="PRE-MRNA 3' END PROCESSING PROTEIN WDR33"/>
    <property type="match status" value="1"/>
</dbReference>
<evidence type="ECO:0000256" key="11">
    <source>
        <dbReference type="ARBA" id="ARBA00023242"/>
    </source>
</evidence>
<evidence type="ECO:0000313" key="20">
    <source>
        <dbReference type="EMBL" id="PRP75811.1"/>
    </source>
</evidence>
<gene>
    <name evidence="20" type="ORF">PROFUN_08805</name>
</gene>
<dbReference type="FunFam" id="2.130.10.10:FF:000085">
    <property type="entry name" value="WD repeat domain 33"/>
    <property type="match status" value="1"/>
</dbReference>
<dbReference type="AlphaFoldDB" id="A0A2P6MVR9"/>
<keyword evidence="6" id="KW-0507">mRNA processing</keyword>
<keyword evidence="8" id="KW-0832">Ubl conjugation</keyword>
<name>A0A2P6MVR9_9EUKA</name>
<evidence type="ECO:0000256" key="7">
    <source>
        <dbReference type="ARBA" id="ARBA00022737"/>
    </source>
</evidence>
<dbReference type="InterPro" id="IPR020472">
    <property type="entry name" value="WD40_PAC1"/>
</dbReference>
<keyword evidence="4" id="KW-0597">Phosphoprotein</keyword>
<reference evidence="20 21" key="1">
    <citation type="journal article" date="2018" name="Genome Biol. Evol.">
        <title>Multiple Roots of Fruiting Body Formation in Amoebozoa.</title>
        <authorList>
            <person name="Hillmann F."/>
            <person name="Forbes G."/>
            <person name="Novohradska S."/>
            <person name="Ferling I."/>
            <person name="Riege K."/>
            <person name="Groth M."/>
            <person name="Westermann M."/>
            <person name="Marz M."/>
            <person name="Spaller T."/>
            <person name="Winckler T."/>
            <person name="Schaap P."/>
            <person name="Glockner G."/>
        </authorList>
    </citation>
    <scope>NUCLEOTIDE SEQUENCE [LARGE SCALE GENOMIC DNA]</scope>
    <source>
        <strain evidence="20 21">Jena</strain>
    </source>
</reference>
<feature type="repeat" description="WD" evidence="18">
    <location>
        <begin position="246"/>
        <end position="287"/>
    </location>
</feature>
<feature type="compositionally biased region" description="Polar residues" evidence="19">
    <location>
        <begin position="597"/>
        <end position="607"/>
    </location>
</feature>
<feature type="compositionally biased region" description="Basic and acidic residues" evidence="19">
    <location>
        <begin position="7"/>
        <end position="20"/>
    </location>
</feature>
<dbReference type="SMART" id="SM00320">
    <property type="entry name" value="WD40"/>
    <property type="match status" value="7"/>
</dbReference>
<feature type="region of interest" description="Disordered" evidence="19">
    <location>
        <begin position="1"/>
        <end position="31"/>
    </location>
</feature>
<dbReference type="InterPro" id="IPR001680">
    <property type="entry name" value="WD40_rpt"/>
</dbReference>
<keyword evidence="3" id="KW-1017">Isopeptide bond</keyword>
<feature type="repeat" description="WD" evidence="18">
    <location>
        <begin position="338"/>
        <end position="369"/>
    </location>
</feature>
<evidence type="ECO:0000256" key="2">
    <source>
        <dbReference type="ARBA" id="ARBA00022481"/>
    </source>
</evidence>
<evidence type="ECO:0000256" key="5">
    <source>
        <dbReference type="ARBA" id="ARBA00022574"/>
    </source>
</evidence>
<dbReference type="SUPFAM" id="SSF50978">
    <property type="entry name" value="WD40 repeat-like"/>
    <property type="match status" value="1"/>
</dbReference>
<feature type="compositionally biased region" description="Polar residues" evidence="19">
    <location>
        <begin position="454"/>
        <end position="463"/>
    </location>
</feature>
<dbReference type="PROSITE" id="PS50082">
    <property type="entry name" value="WD_REPEATS_2"/>
    <property type="match status" value="7"/>
</dbReference>
<dbReference type="InParanoid" id="A0A2P6MVR9"/>
<evidence type="ECO:0000256" key="6">
    <source>
        <dbReference type="ARBA" id="ARBA00022664"/>
    </source>
</evidence>
<keyword evidence="2" id="KW-0488">Methylation</keyword>
<evidence type="ECO:0000256" key="17">
    <source>
        <dbReference type="ARBA" id="ARBA00076133"/>
    </source>
</evidence>
<dbReference type="CDD" id="cd00200">
    <property type="entry name" value="WD40"/>
    <property type="match status" value="1"/>
</dbReference>
<feature type="compositionally biased region" description="Pro residues" evidence="19">
    <location>
        <begin position="465"/>
        <end position="505"/>
    </location>
</feature>
<dbReference type="GO" id="GO:0005847">
    <property type="term" value="C:mRNA cleavage and polyadenylation specificity factor complex"/>
    <property type="evidence" value="ECO:0007669"/>
    <property type="project" value="TreeGrafter"/>
</dbReference>
<feature type="repeat" description="WD" evidence="18">
    <location>
        <begin position="204"/>
        <end position="245"/>
    </location>
</feature>
<dbReference type="Proteomes" id="UP000241769">
    <property type="component" value="Unassembled WGS sequence"/>
</dbReference>
<dbReference type="FunCoup" id="A0A2P6MVR9">
    <property type="interactions" value="105"/>
</dbReference>
<protein>
    <recommendedName>
        <fullName evidence="15">pre-mRNA 3' end processing protein WDR33</fullName>
    </recommendedName>
    <alternativeName>
        <fullName evidence="16">WD repeat-containing protein 33</fullName>
    </alternativeName>
    <alternativeName>
        <fullName evidence="17">WD repeat-containing protein of 146 kDa</fullName>
    </alternativeName>
</protein>
<evidence type="ECO:0000256" key="19">
    <source>
        <dbReference type="SAM" id="MobiDB-lite"/>
    </source>
</evidence>
<feature type="compositionally biased region" description="Pro residues" evidence="19">
    <location>
        <begin position="532"/>
        <end position="567"/>
    </location>
</feature>
<keyword evidence="7" id="KW-0677">Repeat</keyword>
<accession>A0A2P6MVR9</accession>
<evidence type="ECO:0000313" key="21">
    <source>
        <dbReference type="Proteomes" id="UP000241769"/>
    </source>
</evidence>
<feature type="repeat" description="WD" evidence="18">
    <location>
        <begin position="121"/>
        <end position="153"/>
    </location>
</feature>
<feature type="repeat" description="WD" evidence="18">
    <location>
        <begin position="288"/>
        <end position="330"/>
    </location>
</feature>
<dbReference type="STRING" id="1890364.A0A2P6MVR9"/>
<dbReference type="InterPro" id="IPR015943">
    <property type="entry name" value="WD40/YVTN_repeat-like_dom_sf"/>
</dbReference>
<dbReference type="InterPro" id="IPR045245">
    <property type="entry name" value="Pfs2-like"/>
</dbReference>
<dbReference type="FunFam" id="2.130.10.10:FF:000077">
    <property type="entry name" value="WD repeat domain 33"/>
    <property type="match status" value="1"/>
</dbReference>
<dbReference type="FunFam" id="2.130.10.10:FF:000069">
    <property type="entry name" value="WD repeat domain 33"/>
    <property type="match status" value="1"/>
</dbReference>
<comment type="subunit">
    <text evidence="14">Component of the cleavage and polyadenylation specificity factor (CPSF) module of the pre-mRNA 3'-end processing complex. Interacts with CPSF3/CPSF73.</text>
</comment>
<evidence type="ECO:0000256" key="4">
    <source>
        <dbReference type="ARBA" id="ARBA00022553"/>
    </source>
</evidence>
<evidence type="ECO:0000256" key="14">
    <source>
        <dbReference type="ARBA" id="ARBA00063159"/>
    </source>
</evidence>
<dbReference type="PRINTS" id="PR00320">
    <property type="entry name" value="GPROTEINBRPT"/>
</dbReference>
<comment type="similarity">
    <text evidence="13">Belongs to the WD repeat WDR33 family.</text>
</comment>
<evidence type="ECO:0000256" key="18">
    <source>
        <dbReference type="PROSITE-ProRule" id="PRU00221"/>
    </source>
</evidence>
<evidence type="ECO:0000256" key="3">
    <source>
        <dbReference type="ARBA" id="ARBA00022499"/>
    </source>
</evidence>
<feature type="repeat" description="WD" evidence="18">
    <location>
        <begin position="162"/>
        <end position="194"/>
    </location>
</feature>
<dbReference type="EMBL" id="MDYQ01000362">
    <property type="protein sequence ID" value="PRP75811.1"/>
    <property type="molecule type" value="Genomic_DNA"/>
</dbReference>
<dbReference type="GO" id="GO:0031124">
    <property type="term" value="P:mRNA 3'-end processing"/>
    <property type="evidence" value="ECO:0007669"/>
    <property type="project" value="InterPro"/>
</dbReference>
<keyword evidence="9" id="KW-0007">Acetylation</keyword>
<organism evidence="20 21">
    <name type="scientific">Planoprotostelium fungivorum</name>
    <dbReference type="NCBI Taxonomy" id="1890364"/>
    <lineage>
        <taxon>Eukaryota</taxon>
        <taxon>Amoebozoa</taxon>
        <taxon>Evosea</taxon>
        <taxon>Variosea</taxon>
        <taxon>Cavosteliida</taxon>
        <taxon>Cavosteliaceae</taxon>
        <taxon>Planoprotostelium</taxon>
    </lineage>
</organism>
<comment type="subcellular location">
    <subcellularLocation>
        <location evidence="1">Nucleus</location>
    </subcellularLocation>
</comment>
<keyword evidence="10" id="KW-0176">Collagen</keyword>
<evidence type="ECO:0000256" key="12">
    <source>
        <dbReference type="ARBA" id="ARBA00058681"/>
    </source>
</evidence>
<dbReference type="Pfam" id="PF00400">
    <property type="entry name" value="WD40"/>
    <property type="match status" value="7"/>
</dbReference>
<evidence type="ECO:0000256" key="8">
    <source>
        <dbReference type="ARBA" id="ARBA00022843"/>
    </source>
</evidence>
<evidence type="ECO:0000256" key="9">
    <source>
        <dbReference type="ARBA" id="ARBA00022990"/>
    </source>
</evidence>
<feature type="repeat" description="WD" evidence="18">
    <location>
        <begin position="86"/>
        <end position="111"/>
    </location>
</feature>
<evidence type="ECO:0000256" key="13">
    <source>
        <dbReference type="ARBA" id="ARBA00061690"/>
    </source>
</evidence>
<keyword evidence="11" id="KW-0539">Nucleus</keyword>
<evidence type="ECO:0000256" key="10">
    <source>
        <dbReference type="ARBA" id="ARBA00023119"/>
    </source>
</evidence>
<proteinExistence type="inferred from homology"/>
<sequence>MSYQERAGPHHNDEGRDEQRPISQYQPRMPIFDGKRMRKPIQRKTVDYGASMIKMVEVLPPSCNTSVSCACSKHIHTSTNKVRCPINVVAWTPEGRRLITGSSSGEFTLWNGLTFNFETILQAHDSAVRTMIWSHNGQWMLTGDQGGYIKYWQSNMNNVKAFTAHKEDVRDISFCPTDLKFASCSDDSTVKIWDFTQCKEDVELKGHGWDVKCVDWHPSKSLIVSGSKDNVIKLWDPKAGTQIHTIHGHKSTVVDIQWGLKGNWFVSGSRDSTIKIFDVRTMKEFQTFKGHKKEVTSLAVHPHHTDLIVSGGYDGSLFYWMLGSDEPIAERRRLTEKVAAHESAVWSVDWHPVGHLLCSGSNDHTTKFWTRSRPGDSMKDKYTIIDGKNAFGESSLSENAEKDSLAPSTEVLPGMGGFEDNRNEHRSGGHGGRHQGHRDGGHSRQGPPPILPNLTPSTMSRNHSGPPPNAHGNRPPPSYAPNGRPPPNMPPNMPNRPPNMPPNLPPNFNGYPGGPMGQGPPPPFMNNYPPMNNGPPPHGGPHNGPPHGGPHNGPPHGGPPHSMPPMMPNGGRGPQHNNMGRNGGPSYNAANPMYPPQQGNHPSQFANSDLPLNHPLHPNNINNHNQGNNGGYGQHRGGHNRGNNYPY</sequence>
<feature type="region of interest" description="Disordered" evidence="19">
    <location>
        <begin position="393"/>
        <end position="647"/>
    </location>
</feature>
<feature type="compositionally biased region" description="Low complexity" evidence="19">
    <location>
        <begin position="612"/>
        <end position="627"/>
    </location>
</feature>
<evidence type="ECO:0000256" key="1">
    <source>
        <dbReference type="ARBA" id="ARBA00004123"/>
    </source>
</evidence>
<dbReference type="PROSITE" id="PS50294">
    <property type="entry name" value="WD_REPEATS_REGION"/>
    <property type="match status" value="6"/>
</dbReference>